<dbReference type="InterPro" id="IPR001451">
    <property type="entry name" value="Hexapep"/>
</dbReference>
<dbReference type="GO" id="GO:0016020">
    <property type="term" value="C:membrane"/>
    <property type="evidence" value="ECO:0007669"/>
    <property type="project" value="GOC"/>
</dbReference>
<keyword evidence="4 6" id="KW-0443">Lipid metabolism</keyword>
<dbReference type="RefSeq" id="WP_143184390.1">
    <property type="nucleotide sequence ID" value="NZ_FQYR01000005.1"/>
</dbReference>
<keyword evidence="6" id="KW-0677">Repeat</keyword>
<evidence type="ECO:0000256" key="5">
    <source>
        <dbReference type="ARBA" id="ARBA00023315"/>
    </source>
</evidence>
<comment type="catalytic activity">
    <reaction evidence="6">
        <text>a (3R)-hydroxyacyl-[ACP] + UDP-N-acetyl-alpha-D-glucosamine = a UDP-3-O-[(3R)-3-hydroxyacyl]-N-acetyl-alpha-D-glucosamine + holo-[ACP]</text>
        <dbReference type="Rhea" id="RHEA:67812"/>
        <dbReference type="Rhea" id="RHEA-COMP:9685"/>
        <dbReference type="Rhea" id="RHEA-COMP:9945"/>
        <dbReference type="ChEBI" id="CHEBI:57705"/>
        <dbReference type="ChEBI" id="CHEBI:64479"/>
        <dbReference type="ChEBI" id="CHEBI:78827"/>
        <dbReference type="ChEBI" id="CHEBI:173225"/>
        <dbReference type="EC" id="2.3.1.129"/>
    </reaction>
</comment>
<keyword evidence="2 6" id="KW-0441">Lipid A biosynthesis</keyword>
<keyword evidence="6" id="KW-0963">Cytoplasm</keyword>
<gene>
    <name evidence="6" type="primary">lpxA</name>
    <name evidence="8" type="ORF">SAMN02745181_2810</name>
</gene>
<dbReference type="SUPFAM" id="SSF51161">
    <property type="entry name" value="Trimeric LpxA-like enzymes"/>
    <property type="match status" value="1"/>
</dbReference>
<evidence type="ECO:0000256" key="3">
    <source>
        <dbReference type="ARBA" id="ARBA00022679"/>
    </source>
</evidence>
<dbReference type="HAMAP" id="MF_00387">
    <property type="entry name" value="LpxA"/>
    <property type="match status" value="1"/>
</dbReference>
<dbReference type="InParanoid" id="A0A1M6NC70"/>
<dbReference type="OrthoDB" id="9807278at2"/>
<evidence type="ECO:0000259" key="7">
    <source>
        <dbReference type="Pfam" id="PF13720"/>
    </source>
</evidence>
<dbReference type="PANTHER" id="PTHR43480">
    <property type="entry name" value="ACYL-[ACYL-CARRIER-PROTEIN]--UDP-N-ACETYLGLUCOSAMINE O-ACYLTRANSFERASE"/>
    <property type="match status" value="1"/>
</dbReference>
<dbReference type="STRING" id="1123071.SAMN02745181_2810"/>
<dbReference type="Gene3D" id="1.20.1180.10">
    <property type="entry name" value="Udp N-acetylglucosamine O-acyltransferase, C-terminal domain"/>
    <property type="match status" value="1"/>
</dbReference>
<dbReference type="Pfam" id="PF00132">
    <property type="entry name" value="Hexapep"/>
    <property type="match status" value="2"/>
</dbReference>
<comment type="similarity">
    <text evidence="6">Belongs to the transferase hexapeptide repeat family. LpxA subfamily.</text>
</comment>
<comment type="subunit">
    <text evidence="6">Homotrimer.</text>
</comment>
<dbReference type="EC" id="2.3.1.129" evidence="6"/>
<proteinExistence type="inferred from homology"/>
<evidence type="ECO:0000313" key="9">
    <source>
        <dbReference type="Proteomes" id="UP000184510"/>
    </source>
</evidence>
<dbReference type="PIRSF" id="PIRSF000456">
    <property type="entry name" value="UDP-GlcNAc_acltr"/>
    <property type="match status" value="1"/>
</dbReference>
<evidence type="ECO:0000256" key="2">
    <source>
        <dbReference type="ARBA" id="ARBA00022556"/>
    </source>
</evidence>
<dbReference type="GO" id="GO:0005737">
    <property type="term" value="C:cytoplasm"/>
    <property type="evidence" value="ECO:0007669"/>
    <property type="project" value="UniProtKB-SubCell"/>
</dbReference>
<comment type="function">
    <text evidence="6">Involved in the biosynthesis of lipid A, a phosphorylated glycolipid that anchors the lipopolysaccharide to the outer membrane of the cell.</text>
</comment>
<dbReference type="CDD" id="cd03351">
    <property type="entry name" value="LbH_UDP-GlcNAc_AT"/>
    <property type="match status" value="1"/>
</dbReference>
<dbReference type="InterPro" id="IPR029098">
    <property type="entry name" value="Acetyltransf_C"/>
</dbReference>
<dbReference type="InterPro" id="IPR010137">
    <property type="entry name" value="Lipid_A_LpxA"/>
</dbReference>
<dbReference type="NCBIfam" id="NF003657">
    <property type="entry name" value="PRK05289.1"/>
    <property type="match status" value="1"/>
</dbReference>
<name>A0A1M6NC70_9BACT</name>
<dbReference type="UniPathway" id="UPA00359">
    <property type="reaction ID" value="UER00477"/>
</dbReference>
<keyword evidence="1 6" id="KW-0444">Lipid biosynthesis</keyword>
<evidence type="ECO:0000256" key="6">
    <source>
        <dbReference type="HAMAP-Rule" id="MF_00387"/>
    </source>
</evidence>
<evidence type="ECO:0000313" key="8">
    <source>
        <dbReference type="EMBL" id="SHJ93302.1"/>
    </source>
</evidence>
<keyword evidence="5 6" id="KW-0012">Acyltransferase</keyword>
<dbReference type="Pfam" id="PF13720">
    <property type="entry name" value="Acetyltransf_11"/>
    <property type="match status" value="1"/>
</dbReference>
<keyword evidence="9" id="KW-1185">Reference proteome</keyword>
<protein>
    <recommendedName>
        <fullName evidence="6">Acyl-[acyl-carrier-protein]--UDP-N-acetylglucosamine O-acyltransferase</fullName>
        <shortName evidence="6">UDP-N-acetylglucosamine acyltransferase</shortName>
        <ecNumber evidence="6">2.3.1.129</ecNumber>
    </recommendedName>
</protein>
<dbReference type="AlphaFoldDB" id="A0A1M6NC70"/>
<evidence type="ECO:0000256" key="1">
    <source>
        <dbReference type="ARBA" id="ARBA00022516"/>
    </source>
</evidence>
<organism evidence="8 9">
    <name type="scientific">Rubritalea squalenifaciens DSM 18772</name>
    <dbReference type="NCBI Taxonomy" id="1123071"/>
    <lineage>
        <taxon>Bacteria</taxon>
        <taxon>Pseudomonadati</taxon>
        <taxon>Verrucomicrobiota</taxon>
        <taxon>Verrucomicrobiia</taxon>
        <taxon>Verrucomicrobiales</taxon>
        <taxon>Rubritaleaceae</taxon>
        <taxon>Rubritalea</taxon>
    </lineage>
</organism>
<dbReference type="Proteomes" id="UP000184510">
    <property type="component" value="Unassembled WGS sequence"/>
</dbReference>
<sequence>MIHETAIISPEATIGENVSIGPYCVVGENVTIGDGCTLKSHVVIEGPCTIGQENIFFPFSAIGQRTQDLKYVGEPTYLVIGDRNTFRENCTIHRSTSPDTPTTIGNDNNFLAYSHVAHDCVVGNHCIFSNNGTIAGHVVVGDHAIISGFAAVHQFCRVGEHSLIGGCTKVVQDVPPFTIVDGTPAAVRSINQVGLQRRGFTDQDISFLRRAYKRVFLKKATNLTLSLADLKAADSAKNEHVKTLIKFLETTERGVIR</sequence>
<evidence type="ECO:0000256" key="4">
    <source>
        <dbReference type="ARBA" id="ARBA00023098"/>
    </source>
</evidence>
<accession>A0A1M6NC70</accession>
<dbReference type="GO" id="GO:0008780">
    <property type="term" value="F:acyl-[acyl-carrier-protein]-UDP-N-acetylglucosamine O-acyltransferase activity"/>
    <property type="evidence" value="ECO:0007669"/>
    <property type="project" value="UniProtKB-UniRule"/>
</dbReference>
<keyword evidence="3 6" id="KW-0808">Transferase</keyword>
<dbReference type="GO" id="GO:0009245">
    <property type="term" value="P:lipid A biosynthetic process"/>
    <property type="evidence" value="ECO:0007669"/>
    <property type="project" value="UniProtKB-UniRule"/>
</dbReference>
<dbReference type="Gene3D" id="2.160.10.10">
    <property type="entry name" value="Hexapeptide repeat proteins"/>
    <property type="match status" value="1"/>
</dbReference>
<comment type="pathway">
    <text evidence="6">Glycolipid biosynthesis; lipid IV(A) biosynthesis; lipid IV(A) from (3R)-3-hydroxytetradecanoyl-[acyl-carrier-protein] and UDP-N-acetyl-alpha-D-glucosamine: step 1/6.</text>
</comment>
<dbReference type="PANTHER" id="PTHR43480:SF1">
    <property type="entry name" value="ACYL-[ACYL-CARRIER-PROTEIN]--UDP-N-ACETYLGLUCOSAMINE O-ACYLTRANSFERASE, MITOCHONDRIAL-RELATED"/>
    <property type="match status" value="1"/>
</dbReference>
<dbReference type="InterPro" id="IPR011004">
    <property type="entry name" value="Trimer_LpxA-like_sf"/>
</dbReference>
<reference evidence="8 9" key="1">
    <citation type="submission" date="2016-11" db="EMBL/GenBank/DDBJ databases">
        <authorList>
            <person name="Jaros S."/>
            <person name="Januszkiewicz K."/>
            <person name="Wedrychowicz H."/>
        </authorList>
    </citation>
    <scope>NUCLEOTIDE SEQUENCE [LARGE SCALE GENOMIC DNA]</scope>
    <source>
        <strain evidence="8 9">DSM 18772</strain>
    </source>
</reference>
<dbReference type="NCBIfam" id="TIGR01852">
    <property type="entry name" value="lipid_A_lpxA"/>
    <property type="match status" value="1"/>
</dbReference>
<dbReference type="FunCoup" id="A0A1M6NC70">
    <property type="interactions" value="383"/>
</dbReference>
<feature type="domain" description="UDP N-acetylglucosamine O-acyltransferase C-terminal" evidence="7">
    <location>
        <begin position="173"/>
        <end position="256"/>
    </location>
</feature>
<dbReference type="EMBL" id="FQYR01000005">
    <property type="protein sequence ID" value="SHJ93302.1"/>
    <property type="molecule type" value="Genomic_DNA"/>
</dbReference>
<comment type="subcellular location">
    <subcellularLocation>
        <location evidence="6">Cytoplasm</location>
    </subcellularLocation>
</comment>
<dbReference type="InterPro" id="IPR037157">
    <property type="entry name" value="Acetyltransf_C_sf"/>
</dbReference>